<keyword evidence="2" id="KW-0479">Metal-binding</keyword>
<dbReference type="Gene3D" id="3.40.1210.10">
    <property type="entry name" value="Survival protein SurE-like phosphatase/nucleotidase"/>
    <property type="match status" value="1"/>
</dbReference>
<protein>
    <submittedName>
        <fullName evidence="7">5'/3'-nucleotidase sure</fullName>
    </submittedName>
</protein>
<comment type="similarity">
    <text evidence="1">Belongs to the SurE nucleotidase family.</text>
</comment>
<proteinExistence type="inferred from homology"/>
<gene>
    <name evidence="7" type="ORF">J3D65DRAFT_629020</name>
</gene>
<evidence type="ECO:0000256" key="5">
    <source>
        <dbReference type="SAM" id="SignalP"/>
    </source>
</evidence>
<evidence type="ECO:0000313" key="7">
    <source>
        <dbReference type="EMBL" id="KAK7534797.1"/>
    </source>
</evidence>
<dbReference type="GeneID" id="92033601"/>
<reference evidence="7 8" key="1">
    <citation type="submission" date="2024-04" db="EMBL/GenBank/DDBJ databases">
        <title>Phyllosticta paracitricarpa is synonymous to the EU quarantine fungus P. citricarpa based on phylogenomic analyses.</title>
        <authorList>
            <consortium name="Lawrence Berkeley National Laboratory"/>
            <person name="Van ingen-buijs V.A."/>
            <person name="Van westerhoven A.C."/>
            <person name="Haridas S."/>
            <person name="Skiadas P."/>
            <person name="Martin F."/>
            <person name="Groenewald J.Z."/>
            <person name="Crous P.W."/>
            <person name="Seidl M.F."/>
        </authorList>
    </citation>
    <scope>NUCLEOTIDE SEQUENCE [LARGE SCALE GENOMIC DNA]</scope>
    <source>
        <strain evidence="7 8">CPC 17464</strain>
    </source>
</reference>
<feature type="region of interest" description="Disordered" evidence="4">
    <location>
        <begin position="330"/>
        <end position="359"/>
    </location>
</feature>
<keyword evidence="3" id="KW-0378">Hydrolase</keyword>
<dbReference type="Proteomes" id="UP001360953">
    <property type="component" value="Unassembled WGS sequence"/>
</dbReference>
<feature type="domain" description="Survival protein SurE-like phosphatase/nucleotidase" evidence="6">
    <location>
        <begin position="24"/>
        <end position="234"/>
    </location>
</feature>
<dbReference type="Pfam" id="PF01975">
    <property type="entry name" value="SurE"/>
    <property type="match status" value="1"/>
</dbReference>
<keyword evidence="5" id="KW-0732">Signal</keyword>
<dbReference type="PANTHER" id="PTHR30457">
    <property type="entry name" value="5'-NUCLEOTIDASE SURE"/>
    <property type="match status" value="1"/>
</dbReference>
<dbReference type="EMBL" id="JBBPEH010000008">
    <property type="protein sequence ID" value="KAK7534797.1"/>
    <property type="molecule type" value="Genomic_DNA"/>
</dbReference>
<keyword evidence="8" id="KW-1185">Reference proteome</keyword>
<name>A0ABR1LM11_9PEZI</name>
<evidence type="ECO:0000256" key="1">
    <source>
        <dbReference type="ARBA" id="ARBA00011062"/>
    </source>
</evidence>
<feature type="signal peptide" evidence="5">
    <location>
        <begin position="1"/>
        <end position="21"/>
    </location>
</feature>
<comment type="caution">
    <text evidence="7">The sequence shown here is derived from an EMBL/GenBank/DDBJ whole genome shotgun (WGS) entry which is preliminary data.</text>
</comment>
<evidence type="ECO:0000259" key="6">
    <source>
        <dbReference type="Pfam" id="PF01975"/>
    </source>
</evidence>
<feature type="chain" id="PRO_5046026758" evidence="5">
    <location>
        <begin position="22"/>
        <end position="383"/>
    </location>
</feature>
<evidence type="ECO:0000256" key="2">
    <source>
        <dbReference type="ARBA" id="ARBA00022723"/>
    </source>
</evidence>
<sequence>MRPPFALIIATISCCFSTAQALRILLNNDDGWASANIRETYRLLREAGHQVLLVAPVVDNSGQGGRSVFTRESILMANGEFDSVLKGAPSLGHDKDDVNIWYYNGTPAACTFVNLDFVMGEVWPQVNAPDLLVSGPNVGQNLGGFLYTLSGTMGATTAAVGRGVPAIAFSAGSNGGQRSYTDVKSPTEAGLTDPATISANLTVKLVQQLIDNTPQGERLLPLGYGISVNYPDITSFKDNSCIDPPFVRTRMTGGAFSTKAVYNNATGIFSGENIEGVGLNACINGNCSLRGETDVALKGCETAVTIFSVDYDAPTGPDTSKIEDRLRPLVRTDGSGSTAGNDATGADGVTSGSDESKGRRFGKWFSVRRARRRSSLRDEVRRW</sequence>
<dbReference type="InterPro" id="IPR030048">
    <property type="entry name" value="SurE"/>
</dbReference>
<evidence type="ECO:0000313" key="8">
    <source>
        <dbReference type="Proteomes" id="UP001360953"/>
    </source>
</evidence>
<dbReference type="InterPro" id="IPR002828">
    <property type="entry name" value="SurE-like_Pase/nucleotidase"/>
</dbReference>
<evidence type="ECO:0000256" key="3">
    <source>
        <dbReference type="ARBA" id="ARBA00022801"/>
    </source>
</evidence>
<dbReference type="SUPFAM" id="SSF64167">
    <property type="entry name" value="SurE-like"/>
    <property type="match status" value="1"/>
</dbReference>
<evidence type="ECO:0000256" key="4">
    <source>
        <dbReference type="SAM" id="MobiDB-lite"/>
    </source>
</evidence>
<dbReference type="PANTHER" id="PTHR30457:SF0">
    <property type="entry name" value="PHOSPHATASE, PUTATIVE (AFU_ORTHOLOGUE AFUA_4G01070)-RELATED"/>
    <property type="match status" value="1"/>
</dbReference>
<dbReference type="InterPro" id="IPR036523">
    <property type="entry name" value="SurE-like_sf"/>
</dbReference>
<accession>A0ABR1LM11</accession>
<dbReference type="RefSeq" id="XP_066653522.1">
    <property type="nucleotide sequence ID" value="XM_066800695.1"/>
</dbReference>
<organism evidence="7 8">
    <name type="scientific">Phyllosticta citribraziliensis</name>
    <dbReference type="NCBI Taxonomy" id="989973"/>
    <lineage>
        <taxon>Eukaryota</taxon>
        <taxon>Fungi</taxon>
        <taxon>Dikarya</taxon>
        <taxon>Ascomycota</taxon>
        <taxon>Pezizomycotina</taxon>
        <taxon>Dothideomycetes</taxon>
        <taxon>Dothideomycetes incertae sedis</taxon>
        <taxon>Botryosphaeriales</taxon>
        <taxon>Phyllostictaceae</taxon>
        <taxon>Phyllosticta</taxon>
    </lineage>
</organism>